<dbReference type="AlphaFoldDB" id="A0AAD5DCB5"/>
<feature type="compositionally biased region" description="Basic and acidic residues" evidence="1">
    <location>
        <begin position="59"/>
        <end position="79"/>
    </location>
</feature>
<evidence type="ECO:0000256" key="1">
    <source>
        <dbReference type="SAM" id="MobiDB-lite"/>
    </source>
</evidence>
<gene>
    <name evidence="2" type="ORF">M8C21_021146</name>
</gene>
<accession>A0AAD5DCB5</accession>
<reference evidence="2" key="1">
    <citation type="submission" date="2022-06" db="EMBL/GenBank/DDBJ databases">
        <title>Uncovering the hologenomic basis of an extraordinary plant invasion.</title>
        <authorList>
            <person name="Bieker V.C."/>
            <person name="Martin M.D."/>
            <person name="Gilbert T."/>
            <person name="Hodgins K."/>
            <person name="Battlay P."/>
            <person name="Petersen B."/>
            <person name="Wilson J."/>
        </authorList>
    </citation>
    <scope>NUCLEOTIDE SEQUENCE</scope>
    <source>
        <strain evidence="2">AA19_3_7</strain>
        <tissue evidence="2">Leaf</tissue>
    </source>
</reference>
<feature type="region of interest" description="Disordered" evidence="1">
    <location>
        <begin position="50"/>
        <end position="89"/>
    </location>
</feature>
<keyword evidence="3" id="KW-1185">Reference proteome</keyword>
<comment type="caution">
    <text evidence="2">The sequence shown here is derived from an EMBL/GenBank/DDBJ whole genome shotgun (WGS) entry which is preliminary data.</text>
</comment>
<proteinExistence type="predicted"/>
<dbReference type="EMBL" id="JAMZMK010000277">
    <property type="protein sequence ID" value="KAI7756735.1"/>
    <property type="molecule type" value="Genomic_DNA"/>
</dbReference>
<organism evidence="2 3">
    <name type="scientific">Ambrosia artemisiifolia</name>
    <name type="common">Common ragweed</name>
    <dbReference type="NCBI Taxonomy" id="4212"/>
    <lineage>
        <taxon>Eukaryota</taxon>
        <taxon>Viridiplantae</taxon>
        <taxon>Streptophyta</taxon>
        <taxon>Embryophyta</taxon>
        <taxon>Tracheophyta</taxon>
        <taxon>Spermatophyta</taxon>
        <taxon>Magnoliopsida</taxon>
        <taxon>eudicotyledons</taxon>
        <taxon>Gunneridae</taxon>
        <taxon>Pentapetalae</taxon>
        <taxon>asterids</taxon>
        <taxon>campanulids</taxon>
        <taxon>Asterales</taxon>
        <taxon>Asteraceae</taxon>
        <taxon>Asteroideae</taxon>
        <taxon>Heliantheae alliance</taxon>
        <taxon>Heliantheae</taxon>
        <taxon>Ambrosia</taxon>
    </lineage>
</organism>
<name>A0AAD5DCB5_AMBAR</name>
<sequence length="149" mass="17039">MMGLKVVCSEAMVVDSRASCLHIGSKRKWNHKKTSTLKWKHIKSAQLLSNLGRGRKLKGGREGWREQRNQQREEDPTGDKKKRSEKQKRIEKERIYGGYCGTQRRARSDLNGEILKLTSISSNNVLRLVIVSIGTLKGDEYVMVTVNVR</sequence>
<evidence type="ECO:0000313" key="2">
    <source>
        <dbReference type="EMBL" id="KAI7756735.1"/>
    </source>
</evidence>
<protein>
    <submittedName>
        <fullName evidence="2">Uncharacterized protein</fullName>
    </submittedName>
</protein>
<evidence type="ECO:0000313" key="3">
    <source>
        <dbReference type="Proteomes" id="UP001206925"/>
    </source>
</evidence>
<dbReference type="Proteomes" id="UP001206925">
    <property type="component" value="Unassembled WGS sequence"/>
</dbReference>